<name>A0A023B9S5_GRENI</name>
<keyword evidence="2" id="KW-1185">Reference proteome</keyword>
<dbReference type="EMBL" id="AFNH02000354">
    <property type="protein sequence ID" value="EZG75640.1"/>
    <property type="molecule type" value="Genomic_DNA"/>
</dbReference>
<reference evidence="1" key="1">
    <citation type="submission" date="2013-12" db="EMBL/GenBank/DDBJ databases">
        <authorList>
            <person name="Omoto C.K."/>
            <person name="Sibley D."/>
            <person name="Venepally P."/>
            <person name="Hadjithomas M."/>
            <person name="Karamycheva S."/>
            <person name="Brunk B."/>
            <person name="Roos D."/>
            <person name="Caler E."/>
            <person name="Lorenzi H."/>
        </authorList>
    </citation>
    <scope>NUCLEOTIDE SEQUENCE</scope>
</reference>
<evidence type="ECO:0000313" key="1">
    <source>
        <dbReference type="EMBL" id="EZG75640.1"/>
    </source>
</evidence>
<organism evidence="1 2">
    <name type="scientific">Gregarina niphandrodes</name>
    <name type="common">Septate eugregarine</name>
    <dbReference type="NCBI Taxonomy" id="110365"/>
    <lineage>
        <taxon>Eukaryota</taxon>
        <taxon>Sar</taxon>
        <taxon>Alveolata</taxon>
        <taxon>Apicomplexa</taxon>
        <taxon>Conoidasida</taxon>
        <taxon>Gregarinasina</taxon>
        <taxon>Eugregarinorida</taxon>
        <taxon>Gregarinidae</taxon>
        <taxon>Gregarina</taxon>
    </lineage>
</organism>
<dbReference type="AlphaFoldDB" id="A0A023B9S5"/>
<proteinExistence type="predicted"/>
<comment type="caution">
    <text evidence="1">The sequence shown here is derived from an EMBL/GenBank/DDBJ whole genome shotgun (WGS) entry which is preliminary data.</text>
</comment>
<dbReference type="VEuPathDB" id="CryptoDB:GNI_046160"/>
<protein>
    <submittedName>
        <fullName evidence="1">Uncharacterized protein</fullName>
    </submittedName>
</protein>
<sequence length="44" mass="5307">MINTNKIIQYQILKKSTQFMTLIIRTLKMLKKQTLKNQVLENRV</sequence>
<evidence type="ECO:0000313" key="2">
    <source>
        <dbReference type="Proteomes" id="UP000019763"/>
    </source>
</evidence>
<gene>
    <name evidence="1" type="ORF">GNI_046160</name>
</gene>
<dbReference type="GeneID" id="22911726"/>
<dbReference type="Proteomes" id="UP000019763">
    <property type="component" value="Unassembled WGS sequence"/>
</dbReference>
<dbReference type="RefSeq" id="XP_011129604.1">
    <property type="nucleotide sequence ID" value="XM_011131302.1"/>
</dbReference>
<accession>A0A023B9S5</accession>